<dbReference type="AlphaFoldDB" id="A0A8X7Q8F3"/>
<reference evidence="4 5" key="1">
    <citation type="submission" date="2020-02" db="EMBL/GenBank/DDBJ databases">
        <authorList>
            <person name="Ma Q."/>
            <person name="Huang Y."/>
            <person name="Song X."/>
            <person name="Pei D."/>
        </authorList>
    </citation>
    <scope>NUCLEOTIDE SEQUENCE [LARGE SCALE GENOMIC DNA]</scope>
    <source>
        <strain evidence="4">Sxm20200214</strain>
        <tissue evidence="4">Leaf</tissue>
    </source>
</reference>
<feature type="compositionally biased region" description="Basic and acidic residues" evidence="2">
    <location>
        <begin position="48"/>
        <end position="65"/>
    </location>
</feature>
<gene>
    <name evidence="4" type="ORF">Bca52824_071119</name>
</gene>
<name>A0A8X7Q8F3_BRACI</name>
<protein>
    <recommendedName>
        <fullName evidence="3">DUF2428 domain-containing protein</fullName>
    </recommendedName>
</protein>
<dbReference type="InterPro" id="IPR016024">
    <property type="entry name" value="ARM-type_fold"/>
</dbReference>
<evidence type="ECO:0000259" key="3">
    <source>
        <dbReference type="Pfam" id="PF10350"/>
    </source>
</evidence>
<evidence type="ECO:0000256" key="2">
    <source>
        <dbReference type="SAM" id="MobiDB-lite"/>
    </source>
</evidence>
<evidence type="ECO:0000313" key="4">
    <source>
        <dbReference type="EMBL" id="KAG2264040.1"/>
    </source>
</evidence>
<dbReference type="Pfam" id="PF10350">
    <property type="entry name" value="DUF2428"/>
    <property type="match status" value="1"/>
</dbReference>
<dbReference type="Gene3D" id="1.25.10.10">
    <property type="entry name" value="Leucine-rich Repeat Variant"/>
    <property type="match status" value="1"/>
</dbReference>
<proteinExistence type="inferred from homology"/>
<dbReference type="InterPro" id="IPR011989">
    <property type="entry name" value="ARM-like"/>
</dbReference>
<dbReference type="EMBL" id="JAAMPC010000014">
    <property type="protein sequence ID" value="KAG2264040.1"/>
    <property type="molecule type" value="Genomic_DNA"/>
</dbReference>
<dbReference type="PANTHER" id="PTHR14387:SF0">
    <property type="entry name" value="DUF2428 DOMAIN-CONTAINING PROTEIN"/>
    <property type="match status" value="1"/>
</dbReference>
<keyword evidence="5" id="KW-1185">Reference proteome</keyword>
<dbReference type="PANTHER" id="PTHR14387">
    <property type="entry name" value="THADA/DEATH RECEPTOR INTERACTING PROTEIN"/>
    <property type="match status" value="1"/>
</dbReference>
<comment type="caution">
    <text evidence="4">The sequence shown here is derived from an EMBL/GenBank/DDBJ whole genome shotgun (WGS) entry which is preliminary data.</text>
</comment>
<evidence type="ECO:0000313" key="5">
    <source>
        <dbReference type="Proteomes" id="UP000886595"/>
    </source>
</evidence>
<sequence>MSMLTESWMEQLMERTVAKGQTVDDLLRRSAGIPAAFIALFLSEPEEKPLMDPVEQKDSNSKHMDEEVDPSNMHPSEKLSKVRDEGVVPTVHAFNVLKAAFNDTNLGTDTSGFSAEAMTVAIRSFSSPYWEVRNSATLAIPPCYRMVGFLNVQKRGSARRGLTGLEFFTGLVSNEKLQSVLLRIASTLPSNEVQCGSFNYLHGVLLQLGNLLDTNCRDLADDSKKDQIIEQLVNVLAKCTWMVSPLLCPCPIISTSFLRVLDHMRAIGWKNLRDVYKLHLDLSTRCLDADASYGFSYYDPTVAELREQAAVSYFGCVFQPSDEAAEVFQITQKPNSPLQKVPEALDFPDLKDRLLRCLSDQSYEVRLATLKWFLQFLKAEDSSFSETSSIWHWASNGLQKSSSSEQVNVRQASAEAIIASGILEQANLIGPLVSNHQTPSRSKFQNACDVYAYQILEMWFTCIKLLEDEDDLIRSKLATDVQKCFFSTAMEVPTQVEKVLELSFDHLSSVFGHWNEYFLYLSRWVFSTADYTAPLKGGSDLVRRVFDKEIDNHHEEKLLILQFCCDHLQKLANRDLPQGQLLEWRSKFHNKLLCFAKDHVGKQRESWVGGVGNHKDVFLPLYGNLLGLYVFSNCILRFSTDGNDKKAMFADMVELGEALKPFLRNPLVSNMFRVVVGLHEKSVDDSLVDLSSVLAGEVWEGFDPYFLLR</sequence>
<dbReference type="InterPro" id="IPR051954">
    <property type="entry name" value="tRNA_methyltransferase_THADA"/>
</dbReference>
<feature type="region of interest" description="Disordered" evidence="2">
    <location>
        <begin position="48"/>
        <end position="82"/>
    </location>
</feature>
<dbReference type="Proteomes" id="UP000886595">
    <property type="component" value="Unassembled WGS sequence"/>
</dbReference>
<comment type="similarity">
    <text evidence="1">Belongs to the THADA family.</text>
</comment>
<accession>A0A8X7Q8F3</accession>
<organism evidence="4 5">
    <name type="scientific">Brassica carinata</name>
    <name type="common">Ethiopian mustard</name>
    <name type="synonym">Abyssinian cabbage</name>
    <dbReference type="NCBI Taxonomy" id="52824"/>
    <lineage>
        <taxon>Eukaryota</taxon>
        <taxon>Viridiplantae</taxon>
        <taxon>Streptophyta</taxon>
        <taxon>Embryophyta</taxon>
        <taxon>Tracheophyta</taxon>
        <taxon>Spermatophyta</taxon>
        <taxon>Magnoliopsida</taxon>
        <taxon>eudicotyledons</taxon>
        <taxon>Gunneridae</taxon>
        <taxon>Pentapetalae</taxon>
        <taxon>rosids</taxon>
        <taxon>malvids</taxon>
        <taxon>Brassicales</taxon>
        <taxon>Brassicaceae</taxon>
        <taxon>Brassiceae</taxon>
        <taxon>Brassica</taxon>
    </lineage>
</organism>
<dbReference type="GO" id="GO:0005829">
    <property type="term" value="C:cytosol"/>
    <property type="evidence" value="ECO:0007669"/>
    <property type="project" value="TreeGrafter"/>
</dbReference>
<dbReference type="SUPFAM" id="SSF48371">
    <property type="entry name" value="ARM repeat"/>
    <property type="match status" value="1"/>
</dbReference>
<dbReference type="GO" id="GO:0030488">
    <property type="term" value="P:tRNA methylation"/>
    <property type="evidence" value="ECO:0007669"/>
    <property type="project" value="TreeGrafter"/>
</dbReference>
<evidence type="ECO:0000256" key="1">
    <source>
        <dbReference type="ARBA" id="ARBA00010409"/>
    </source>
</evidence>
<dbReference type="InterPro" id="IPR019442">
    <property type="entry name" value="THADA/TRM732_DUF2428"/>
</dbReference>
<dbReference type="OrthoDB" id="73997at2759"/>
<feature type="domain" description="DUF2428" evidence="3">
    <location>
        <begin position="4"/>
        <end position="131"/>
    </location>
</feature>